<name>A0A0L0CKM7_LUCCU</name>
<gene>
    <name evidence="1" type="ORF">FF38_00551</name>
</gene>
<keyword evidence="2" id="KW-1185">Reference proteome</keyword>
<accession>A0A0L0CKM7</accession>
<dbReference type="Proteomes" id="UP000037069">
    <property type="component" value="Unassembled WGS sequence"/>
</dbReference>
<evidence type="ECO:0000313" key="1">
    <source>
        <dbReference type="EMBL" id="KNC32908.1"/>
    </source>
</evidence>
<reference evidence="1 2" key="1">
    <citation type="journal article" date="2015" name="Nat. Commun.">
        <title>Lucilia cuprina genome unlocks parasitic fly biology to underpin future interventions.</title>
        <authorList>
            <person name="Anstead C.A."/>
            <person name="Korhonen P.K."/>
            <person name="Young N.D."/>
            <person name="Hall R.S."/>
            <person name="Jex A.R."/>
            <person name="Murali S.C."/>
            <person name="Hughes D.S."/>
            <person name="Lee S.F."/>
            <person name="Perry T."/>
            <person name="Stroehlein A.J."/>
            <person name="Ansell B.R."/>
            <person name="Breugelmans B."/>
            <person name="Hofmann A."/>
            <person name="Qu J."/>
            <person name="Dugan S."/>
            <person name="Lee S.L."/>
            <person name="Chao H."/>
            <person name="Dinh H."/>
            <person name="Han Y."/>
            <person name="Doddapaneni H.V."/>
            <person name="Worley K.C."/>
            <person name="Muzny D.M."/>
            <person name="Ioannidis P."/>
            <person name="Waterhouse R.M."/>
            <person name="Zdobnov E.M."/>
            <person name="James P.J."/>
            <person name="Bagnall N.H."/>
            <person name="Kotze A.C."/>
            <person name="Gibbs R.A."/>
            <person name="Richards S."/>
            <person name="Batterham P."/>
            <person name="Gasser R.B."/>
        </authorList>
    </citation>
    <scope>NUCLEOTIDE SEQUENCE [LARGE SCALE GENOMIC DNA]</scope>
    <source>
        <strain evidence="1 2">LS</strain>
        <tissue evidence="1">Full body</tissue>
    </source>
</reference>
<organism evidence="1 2">
    <name type="scientific">Lucilia cuprina</name>
    <name type="common">Green bottle fly</name>
    <name type="synonym">Australian sheep blowfly</name>
    <dbReference type="NCBI Taxonomy" id="7375"/>
    <lineage>
        <taxon>Eukaryota</taxon>
        <taxon>Metazoa</taxon>
        <taxon>Ecdysozoa</taxon>
        <taxon>Arthropoda</taxon>
        <taxon>Hexapoda</taxon>
        <taxon>Insecta</taxon>
        <taxon>Pterygota</taxon>
        <taxon>Neoptera</taxon>
        <taxon>Endopterygota</taxon>
        <taxon>Diptera</taxon>
        <taxon>Brachycera</taxon>
        <taxon>Muscomorpha</taxon>
        <taxon>Oestroidea</taxon>
        <taxon>Calliphoridae</taxon>
        <taxon>Luciliinae</taxon>
        <taxon>Lucilia</taxon>
    </lineage>
</organism>
<dbReference type="AlphaFoldDB" id="A0A0L0CKM7"/>
<evidence type="ECO:0000313" key="2">
    <source>
        <dbReference type="Proteomes" id="UP000037069"/>
    </source>
</evidence>
<proteinExistence type="predicted"/>
<comment type="caution">
    <text evidence="1">The sequence shown here is derived from an EMBL/GenBank/DDBJ whole genome shotgun (WGS) entry which is preliminary data.</text>
</comment>
<dbReference type="EMBL" id="JRES01000256">
    <property type="protein sequence ID" value="KNC32908.1"/>
    <property type="molecule type" value="Genomic_DNA"/>
</dbReference>
<sequence length="71" mass="7975">MTIMGEKHEVNIRTDNKQVGIQLAPMGAWCGSEEKLRVRDGIVVKVNNANGRQISRIVPITISFTFKNLNH</sequence>
<protein>
    <submittedName>
        <fullName evidence="1">Uncharacterized protein</fullName>
    </submittedName>
</protein>